<dbReference type="InterPro" id="IPR017871">
    <property type="entry name" value="ABC_transporter-like_CS"/>
</dbReference>
<dbReference type="PANTHER" id="PTHR43790">
    <property type="entry name" value="CARBOHYDRATE TRANSPORT ATP-BINDING PROTEIN MG119-RELATED"/>
    <property type="match status" value="1"/>
</dbReference>
<keyword evidence="3" id="KW-0997">Cell inner membrane</keyword>
<dbReference type="PANTHER" id="PTHR43790:SF9">
    <property type="entry name" value="GALACTOFURANOSE TRANSPORTER ATP-BINDING PROTEIN YTFR"/>
    <property type="match status" value="1"/>
</dbReference>
<feature type="domain" description="ABC transporter" evidence="9">
    <location>
        <begin position="45"/>
        <end position="280"/>
    </location>
</feature>
<keyword evidence="2" id="KW-1003">Cell membrane</keyword>
<dbReference type="InterPro" id="IPR003439">
    <property type="entry name" value="ABC_transporter-like_ATP-bd"/>
</dbReference>
<dbReference type="InterPro" id="IPR027417">
    <property type="entry name" value="P-loop_NTPase"/>
</dbReference>
<evidence type="ECO:0000256" key="7">
    <source>
        <dbReference type="ARBA" id="ARBA00022840"/>
    </source>
</evidence>
<evidence type="ECO:0000256" key="4">
    <source>
        <dbReference type="ARBA" id="ARBA00022597"/>
    </source>
</evidence>
<keyword evidence="1" id="KW-0813">Transport</keyword>
<evidence type="ECO:0000256" key="5">
    <source>
        <dbReference type="ARBA" id="ARBA00022737"/>
    </source>
</evidence>
<evidence type="ECO:0000256" key="2">
    <source>
        <dbReference type="ARBA" id="ARBA00022475"/>
    </source>
</evidence>
<evidence type="ECO:0000313" key="10">
    <source>
        <dbReference type="EMBL" id="PVX70818.1"/>
    </source>
</evidence>
<keyword evidence="11" id="KW-1185">Reference proteome</keyword>
<keyword evidence="4" id="KW-0762">Sugar transport</keyword>
<dbReference type="SMART" id="SM00382">
    <property type="entry name" value="AAA"/>
    <property type="match status" value="2"/>
</dbReference>
<dbReference type="Pfam" id="PF00005">
    <property type="entry name" value="ABC_tran"/>
    <property type="match status" value="2"/>
</dbReference>
<feature type="domain" description="ABC transporter" evidence="9">
    <location>
        <begin position="283"/>
        <end position="537"/>
    </location>
</feature>
<dbReference type="InterPro" id="IPR050107">
    <property type="entry name" value="ABC_carbohydrate_import_ATPase"/>
</dbReference>
<feature type="region of interest" description="Disordered" evidence="8">
    <location>
        <begin position="1"/>
        <end position="31"/>
    </location>
</feature>
<organism evidence="10 11">
    <name type="scientific">Paraburkholderia unamae</name>
    <dbReference type="NCBI Taxonomy" id="219649"/>
    <lineage>
        <taxon>Bacteria</taxon>
        <taxon>Pseudomonadati</taxon>
        <taxon>Pseudomonadota</taxon>
        <taxon>Betaproteobacteria</taxon>
        <taxon>Burkholderiales</taxon>
        <taxon>Burkholderiaceae</taxon>
        <taxon>Paraburkholderia</taxon>
    </lineage>
</organism>
<protein>
    <submittedName>
        <fullName evidence="10">Monosaccharide ABC transporter ATP-binding protein (CUT2 family)</fullName>
    </submittedName>
</protein>
<sequence>MSGHMSRHTSDRSGDRAAVGNAPPPGGAVFTGSREAAARALPPVVEASGVTKRFGSTAALANVSLRVMAGESHALVGRNGAGKSTLVSILTGLRKPDEGSVRFNGEAAPALADRDAWRERVACVYQHSTIIRDLTVAENLFINRQPKRRGVIDWQTMRRDARALLDHWRIDVREDARAGDLTVEARQLVEIARALSYGARFIILDEPTAQLDGEEIKRLFRRIDELQREGVTFLFISHHLQEVYEICQTVTVLRDARHIVSASVAELPRERLIEAMTGERGGLNVADAAAREPLPADAPLALEVRGLSGHDYHDVSFALKRGEVVGLTGATSSGRTSVGEAIAGLAAQQAGEIRVKGARLTPGDVPAALASGVGCVPKDRHHEGLVLTQSVAENASMTIAGLLGRFGFAPPAKKHQVGKRMIETLGIVAQGPEHVVSGLSGGNQQKVVMARALASNPDVLVLIDPTAGVDVKSKEALLSVVDRVREEGKAVLVVSSELDDLRTCDRVLVMFRGEVVAQMAAGWQDHELIASIEGVDLHEE</sequence>
<keyword evidence="5" id="KW-0677">Repeat</keyword>
<evidence type="ECO:0000256" key="1">
    <source>
        <dbReference type="ARBA" id="ARBA00022448"/>
    </source>
</evidence>
<accession>A0ABX5KE03</accession>
<name>A0ABX5KE03_9BURK</name>
<dbReference type="SUPFAM" id="SSF52540">
    <property type="entry name" value="P-loop containing nucleoside triphosphate hydrolases"/>
    <property type="match status" value="2"/>
</dbReference>
<dbReference type="PROSITE" id="PS50893">
    <property type="entry name" value="ABC_TRANSPORTER_2"/>
    <property type="match status" value="2"/>
</dbReference>
<dbReference type="GO" id="GO:0005524">
    <property type="term" value="F:ATP binding"/>
    <property type="evidence" value="ECO:0007669"/>
    <property type="project" value="UniProtKB-KW"/>
</dbReference>
<gene>
    <name evidence="10" type="ORF">C7402_13443</name>
</gene>
<evidence type="ECO:0000256" key="3">
    <source>
        <dbReference type="ARBA" id="ARBA00022519"/>
    </source>
</evidence>
<dbReference type="Proteomes" id="UP000245712">
    <property type="component" value="Unassembled WGS sequence"/>
</dbReference>
<dbReference type="CDD" id="cd03216">
    <property type="entry name" value="ABC_Carb_Monos_I"/>
    <property type="match status" value="1"/>
</dbReference>
<evidence type="ECO:0000256" key="6">
    <source>
        <dbReference type="ARBA" id="ARBA00022741"/>
    </source>
</evidence>
<keyword evidence="3" id="KW-0472">Membrane</keyword>
<keyword evidence="7 10" id="KW-0067">ATP-binding</keyword>
<dbReference type="InterPro" id="IPR003593">
    <property type="entry name" value="AAA+_ATPase"/>
</dbReference>
<dbReference type="Gene3D" id="3.40.50.300">
    <property type="entry name" value="P-loop containing nucleotide triphosphate hydrolases"/>
    <property type="match status" value="2"/>
</dbReference>
<evidence type="ECO:0000259" key="9">
    <source>
        <dbReference type="PROSITE" id="PS50893"/>
    </source>
</evidence>
<reference evidence="10 11" key="1">
    <citation type="submission" date="2018-05" db="EMBL/GenBank/DDBJ databases">
        <title>Genomic Encyclopedia of Type Strains, Phase IV (KMG-V): Genome sequencing to study the core and pangenomes of soil and plant-associated prokaryotes.</title>
        <authorList>
            <person name="Whitman W."/>
        </authorList>
    </citation>
    <scope>NUCLEOTIDE SEQUENCE [LARGE SCALE GENOMIC DNA]</scope>
    <source>
        <strain evidence="10 11">SCZa-39</strain>
    </source>
</reference>
<evidence type="ECO:0000256" key="8">
    <source>
        <dbReference type="SAM" id="MobiDB-lite"/>
    </source>
</evidence>
<keyword evidence="6" id="KW-0547">Nucleotide-binding</keyword>
<dbReference type="CDD" id="cd03215">
    <property type="entry name" value="ABC_Carb_Monos_II"/>
    <property type="match status" value="1"/>
</dbReference>
<dbReference type="EMBL" id="QEOB01000034">
    <property type="protein sequence ID" value="PVX70818.1"/>
    <property type="molecule type" value="Genomic_DNA"/>
</dbReference>
<evidence type="ECO:0000313" key="11">
    <source>
        <dbReference type="Proteomes" id="UP000245712"/>
    </source>
</evidence>
<proteinExistence type="predicted"/>
<comment type="caution">
    <text evidence="10">The sequence shown here is derived from an EMBL/GenBank/DDBJ whole genome shotgun (WGS) entry which is preliminary data.</text>
</comment>
<dbReference type="PROSITE" id="PS00211">
    <property type="entry name" value="ABC_TRANSPORTER_1"/>
    <property type="match status" value="1"/>
</dbReference>